<evidence type="ECO:0000313" key="4">
    <source>
        <dbReference type="EMBL" id="KSU21410.1"/>
    </source>
</evidence>
<accession>A0A0V8E6F0</accession>
<evidence type="ECO:0000256" key="1">
    <source>
        <dbReference type="ARBA" id="ARBA00034117"/>
    </source>
</evidence>
<keyword evidence="2" id="KW-0175">Coiled coil</keyword>
<dbReference type="EMBL" id="LKLU01000066">
    <property type="protein sequence ID" value="KSU21410.1"/>
    <property type="molecule type" value="Genomic_DNA"/>
</dbReference>
<dbReference type="InterPro" id="IPR006829">
    <property type="entry name" value="LXG_dom"/>
</dbReference>
<feature type="domain" description="LXG" evidence="3">
    <location>
        <begin position="1"/>
        <end position="226"/>
    </location>
</feature>
<dbReference type="AlphaFoldDB" id="A0A0V8E6F0"/>
<comment type="caution">
    <text evidence="4">The sequence shown here is derived from an EMBL/GenBank/DDBJ whole genome shotgun (WGS) entry which is preliminary data.</text>
</comment>
<proteinExistence type="inferred from homology"/>
<evidence type="ECO:0000256" key="2">
    <source>
        <dbReference type="SAM" id="Coils"/>
    </source>
</evidence>
<comment type="similarity">
    <text evidence="1">In the N-terminal section; belongs to the LXG family.</text>
</comment>
<evidence type="ECO:0000313" key="5">
    <source>
        <dbReference type="Proteomes" id="UP000053719"/>
    </source>
</evidence>
<organism evidence="4 5">
    <name type="scientific">Lactococcus lactis subsp. lactis</name>
    <name type="common">Streptococcus lactis</name>
    <dbReference type="NCBI Taxonomy" id="1360"/>
    <lineage>
        <taxon>Bacteria</taxon>
        <taxon>Bacillati</taxon>
        <taxon>Bacillota</taxon>
        <taxon>Bacilli</taxon>
        <taxon>Lactobacillales</taxon>
        <taxon>Streptococcaceae</taxon>
        <taxon>Lactococcus</taxon>
    </lineage>
</organism>
<evidence type="ECO:0000259" key="3">
    <source>
        <dbReference type="PROSITE" id="PS51756"/>
    </source>
</evidence>
<reference evidence="5" key="1">
    <citation type="submission" date="2015-10" db="EMBL/GenBank/DDBJ databases">
        <title>Draft Genome Sequences of 11 Lactococcus lactis subspecies cremoris strains.</title>
        <authorList>
            <person name="Wels M."/>
            <person name="Backus L."/>
            <person name="Boekhorst J."/>
            <person name="Dijkstra A."/>
            <person name="Beerthuizen M."/>
            <person name="Kelly W."/>
            <person name="Siezen R."/>
            <person name="Bachmann H."/>
            <person name="Van Hijum S."/>
        </authorList>
    </citation>
    <scope>NUCLEOTIDE SEQUENCE [LARGE SCALE GENOMIC DNA]</scope>
    <source>
        <strain evidence="5">M20</strain>
    </source>
</reference>
<dbReference type="PATRIC" id="fig|1360.114.peg.173"/>
<gene>
    <name evidence="4" type="ORF">M20_1120</name>
</gene>
<sequence length="509" mass="54972">MGKRISTSDIATSTIYSPMVLSNAGEFENLLAKLEAFQDDASLTGKGWSSAKELVSKAYLPLIKSQIMLSDSLSTANQSLKSYSNELKDSLLDEDSLNQELNALQAESMQITNMSNLARLMGGENSASQVKANNYMLEGVTNRRKVIQDKLDSLNRYDSATKGLFDEAKSMSQTIENLTEQISNPSNTWNSKSGLFTAKGIDSSLISKINKQWKEKDREIASDDKVIKFLVSEGGLTLEQATNFVKNGLKSATLSKKLIDAINNNPKLIKYFENNPSSALTNWYTKLIASSNAIDQIPSNLATILLQKPLYIKIVSTLPLEQQVALESILFKLANSKGIGAALAPLVKLSDWVGTQGKIGAMGVQFIKDSLNKIGKADGTLSVISKISNALDMVTVTSNAFTEFTNPDSPAYNDMTKAVYGGIMKFIISMGPIEGMKYGTIFGGAIGTAVDPVGGEAGAPIGGLAGFILGGLNTWKQMGPSNPITGKKWSSSEILNNMYKEYEKVSPSH</sequence>
<name>A0A0V8E6F0_LACLL</name>
<dbReference type="Proteomes" id="UP000053719">
    <property type="component" value="Unassembled WGS sequence"/>
</dbReference>
<dbReference type="RefSeq" id="WP_058211677.1">
    <property type="nucleotide sequence ID" value="NZ_LKLU01000066.1"/>
</dbReference>
<dbReference type="Pfam" id="PF04740">
    <property type="entry name" value="LXG"/>
    <property type="match status" value="1"/>
</dbReference>
<dbReference type="PROSITE" id="PS51756">
    <property type="entry name" value="LXG"/>
    <property type="match status" value="1"/>
</dbReference>
<feature type="coiled-coil region" evidence="2">
    <location>
        <begin position="80"/>
        <end position="114"/>
    </location>
</feature>
<protein>
    <recommendedName>
        <fullName evidence="3">LXG domain-containing protein</fullName>
    </recommendedName>
</protein>